<dbReference type="GO" id="GO:0016740">
    <property type="term" value="F:transferase activity"/>
    <property type="evidence" value="ECO:0007669"/>
    <property type="project" value="UniProtKB-KW"/>
</dbReference>
<reference evidence="3" key="1">
    <citation type="submission" date="2020-06" db="EMBL/GenBank/DDBJ databases">
        <title>Nostoc edaphicum CCNP1411 genome.</title>
        <authorList>
            <person name="Fidor A."/>
            <person name="Grabski M."/>
            <person name="Gawor J."/>
            <person name="Gromadka R."/>
            <person name="Wegrzyn G."/>
            <person name="Mazur-Marzec H."/>
        </authorList>
    </citation>
    <scope>NUCLEOTIDE SEQUENCE [LARGE SCALE GENOMIC DNA]</scope>
    <source>
        <strain evidence="3">CCNP1411</strain>
    </source>
</reference>
<gene>
    <name evidence="2" type="ORF">HUN01_27615</name>
</gene>
<evidence type="ECO:0000259" key="1">
    <source>
        <dbReference type="Pfam" id="PF04230"/>
    </source>
</evidence>
<dbReference type="KEGG" id="ned:HUN01_27615"/>
<organism evidence="2 3">
    <name type="scientific">Nostoc edaphicum CCNP1411</name>
    <dbReference type="NCBI Taxonomy" id="1472755"/>
    <lineage>
        <taxon>Bacteria</taxon>
        <taxon>Bacillati</taxon>
        <taxon>Cyanobacteriota</taxon>
        <taxon>Cyanophyceae</taxon>
        <taxon>Nostocales</taxon>
        <taxon>Nostocaceae</taxon>
        <taxon>Nostoc</taxon>
    </lineage>
</organism>
<name>A0A7D7LE73_9NOSO</name>
<keyword evidence="3" id="KW-1185">Reference proteome</keyword>
<dbReference type="InterPro" id="IPR007345">
    <property type="entry name" value="Polysacch_pyruvyl_Trfase"/>
</dbReference>
<proteinExistence type="predicted"/>
<evidence type="ECO:0000313" key="3">
    <source>
        <dbReference type="Proteomes" id="UP000514713"/>
    </source>
</evidence>
<keyword evidence="2" id="KW-0808">Transferase</keyword>
<dbReference type="RefSeq" id="WP_181928828.1">
    <property type="nucleotide sequence ID" value="NZ_CP054698.1"/>
</dbReference>
<accession>A0A7D7LE73</accession>
<protein>
    <submittedName>
        <fullName evidence="2">Polysaccharide pyruvyl transferase family protein</fullName>
    </submittedName>
</protein>
<dbReference type="EMBL" id="CP054698">
    <property type="protein sequence ID" value="QMS91173.1"/>
    <property type="molecule type" value="Genomic_DNA"/>
</dbReference>
<dbReference type="Proteomes" id="UP000514713">
    <property type="component" value="Chromosome"/>
</dbReference>
<feature type="domain" description="Polysaccharide pyruvyl transferase" evidence="1">
    <location>
        <begin position="13"/>
        <end position="297"/>
    </location>
</feature>
<dbReference type="AlphaFoldDB" id="A0A7D7LE73"/>
<evidence type="ECO:0000313" key="2">
    <source>
        <dbReference type="EMBL" id="QMS91173.1"/>
    </source>
</evidence>
<dbReference type="Pfam" id="PF04230">
    <property type="entry name" value="PS_pyruv_trans"/>
    <property type="match status" value="1"/>
</dbReference>
<sequence length="387" mass="45088">MKIGIITFHHVDNYGATLQAYALWNFLNSQGYDVEIIDYRPTKIAWIYFRSLLPIKRVKININENKKIRINEKSFINISRAWKMRRFLLSNLKLSNRKVYNKKGLEYYDDKYDVIICGSDQIWCLDSFRGYNSSFFLDFVNNTTTRKISYAASFGNTIKLGDFQKEIYTLINQFQSISVRDSNSLKIITNECNKEAVKVLDPTFLIKYDALKSPPKIKDQYLLLYIQSDMETEEEYFIKLLAEEKNLTIVSVGKYNQLAQINLEAASPKEWIGLYSQASYIVTNTYHGAVFSIIFKKLFNVFVPNDKSNKVTDLLIDLGLQNRIFSDQLKYQILNKQIFDIDYKAVHEILESKILESKKYLVEAITQGVVDTRSNVECNKEYKGVDV</sequence>